<dbReference type="EMBL" id="CAJOBA010063561">
    <property type="protein sequence ID" value="CAF4345897.1"/>
    <property type="molecule type" value="Genomic_DNA"/>
</dbReference>
<feature type="coiled-coil region" evidence="1">
    <location>
        <begin position="6"/>
        <end position="72"/>
    </location>
</feature>
<name>A0A8S2FTJ5_9BILA</name>
<reference evidence="2" key="1">
    <citation type="submission" date="2021-02" db="EMBL/GenBank/DDBJ databases">
        <authorList>
            <person name="Nowell W R."/>
        </authorList>
    </citation>
    <scope>NUCLEOTIDE SEQUENCE</scope>
</reference>
<keyword evidence="1" id="KW-0175">Coiled coil</keyword>
<proteinExistence type="predicted"/>
<evidence type="ECO:0000313" key="4">
    <source>
        <dbReference type="Proteomes" id="UP000677228"/>
    </source>
</evidence>
<accession>A0A8S2FTJ5</accession>
<organism evidence="2 4">
    <name type="scientific">Didymodactylos carnosus</name>
    <dbReference type="NCBI Taxonomy" id="1234261"/>
    <lineage>
        <taxon>Eukaryota</taxon>
        <taxon>Metazoa</taxon>
        <taxon>Spiralia</taxon>
        <taxon>Gnathifera</taxon>
        <taxon>Rotifera</taxon>
        <taxon>Eurotatoria</taxon>
        <taxon>Bdelloidea</taxon>
        <taxon>Philodinida</taxon>
        <taxon>Philodinidae</taxon>
        <taxon>Didymodactylos</taxon>
    </lineage>
</organism>
<dbReference type="EMBL" id="CAJNOK010041037">
    <property type="protein sequence ID" value="CAF1555171.1"/>
    <property type="molecule type" value="Genomic_DNA"/>
</dbReference>
<evidence type="ECO:0000256" key="1">
    <source>
        <dbReference type="SAM" id="Coils"/>
    </source>
</evidence>
<dbReference type="Gene3D" id="6.10.250.920">
    <property type="match status" value="1"/>
</dbReference>
<dbReference type="Proteomes" id="UP000682733">
    <property type="component" value="Unassembled WGS sequence"/>
</dbReference>
<feature type="non-terminal residue" evidence="2">
    <location>
        <position position="1"/>
    </location>
</feature>
<comment type="caution">
    <text evidence="2">The sequence shown here is derived from an EMBL/GenBank/DDBJ whole genome shotgun (WGS) entry which is preliminary data.</text>
</comment>
<gene>
    <name evidence="2" type="ORF">OVA965_LOCUS39508</name>
    <name evidence="3" type="ORF">TMI583_LOCUS40818</name>
</gene>
<protein>
    <submittedName>
        <fullName evidence="2">Uncharacterized protein</fullName>
    </submittedName>
</protein>
<dbReference type="AlphaFoldDB" id="A0A8S2FTJ5"/>
<feature type="non-terminal residue" evidence="2">
    <location>
        <position position="123"/>
    </location>
</feature>
<evidence type="ECO:0000313" key="2">
    <source>
        <dbReference type="EMBL" id="CAF1555171.1"/>
    </source>
</evidence>
<evidence type="ECO:0000313" key="3">
    <source>
        <dbReference type="EMBL" id="CAF4345897.1"/>
    </source>
</evidence>
<dbReference type="Proteomes" id="UP000677228">
    <property type="component" value="Unassembled WGS sequence"/>
</dbReference>
<sequence>NLQQTLAVTNDDLKQLRKTNNDLQNEYNRTQFELDTIEKKFSTDIDERDFQINQLKKKVQEQDNKLNTFYENDAPKETDINRLRTEIISLEHEAKKKVPSAEVTRDISSNLRLEVQRRDDVYN</sequence>